<dbReference type="GO" id="GO:0016020">
    <property type="term" value="C:membrane"/>
    <property type="evidence" value="ECO:0007669"/>
    <property type="project" value="UniProtKB-SubCell"/>
</dbReference>
<reference evidence="12" key="2">
    <citation type="journal article" date="2007" name="PLoS Biol.">
        <title>Survey sequencing and comparative analysis of the elephant shark (Callorhinchus milii) genome.</title>
        <authorList>
            <person name="Venkatesh B."/>
            <person name="Kirkness E.F."/>
            <person name="Loh Y.H."/>
            <person name="Halpern A.L."/>
            <person name="Lee A.P."/>
            <person name="Johnson J."/>
            <person name="Dandona N."/>
            <person name="Viswanathan L.D."/>
            <person name="Tay A."/>
            <person name="Venter J.C."/>
            <person name="Strausberg R.L."/>
            <person name="Brenner S."/>
        </authorList>
    </citation>
    <scope>NUCLEOTIDE SEQUENCE [LARGE SCALE GENOMIC DNA]</scope>
</reference>
<feature type="domain" description="Ig-like" evidence="10">
    <location>
        <begin position="678"/>
        <end position="790"/>
    </location>
</feature>
<keyword evidence="2 9" id="KW-0812">Transmembrane</keyword>
<dbReference type="PANTHER" id="PTHR12207:SF21">
    <property type="entry name" value="IMMUNOGLOBULIN SUPERFAMILY MEMBER 3"/>
    <property type="match status" value="1"/>
</dbReference>
<evidence type="ECO:0000256" key="2">
    <source>
        <dbReference type="ARBA" id="ARBA00022692"/>
    </source>
</evidence>
<dbReference type="GeneID" id="103180165"/>
<proteinExistence type="predicted"/>
<reference evidence="11" key="4">
    <citation type="submission" date="2025-08" db="UniProtKB">
        <authorList>
            <consortium name="Ensembl"/>
        </authorList>
    </citation>
    <scope>IDENTIFICATION</scope>
</reference>
<dbReference type="Pfam" id="PF07686">
    <property type="entry name" value="V-set"/>
    <property type="match status" value="6"/>
</dbReference>
<dbReference type="GeneTree" id="ENSGT00940000155177"/>
<evidence type="ECO:0000256" key="7">
    <source>
        <dbReference type="ARBA" id="ARBA00023157"/>
    </source>
</evidence>
<dbReference type="InterPro" id="IPR036179">
    <property type="entry name" value="Ig-like_dom_sf"/>
</dbReference>
<evidence type="ECO:0000313" key="11">
    <source>
        <dbReference type="Ensembl" id="ENSCMIP00000002071.1"/>
    </source>
</evidence>
<dbReference type="PANTHER" id="PTHR12207">
    <property type="entry name" value="V-SET AND TRANSMEMBRANE DOMAIN-CONTAINING PROTEIN"/>
    <property type="match status" value="1"/>
</dbReference>
<evidence type="ECO:0000256" key="4">
    <source>
        <dbReference type="ARBA" id="ARBA00022737"/>
    </source>
</evidence>
<feature type="domain" description="Ig-like" evidence="10">
    <location>
        <begin position="157"/>
        <end position="261"/>
    </location>
</feature>
<reference evidence="12" key="3">
    <citation type="journal article" date="2014" name="Nature">
        <title>Elephant shark genome provides unique insights into gnathostome evolution.</title>
        <authorList>
            <consortium name="International Elephant Shark Genome Sequencing Consortium"/>
            <person name="Venkatesh B."/>
            <person name="Lee A.P."/>
            <person name="Ravi V."/>
            <person name="Maurya A.K."/>
            <person name="Lian M.M."/>
            <person name="Swann J.B."/>
            <person name="Ohta Y."/>
            <person name="Flajnik M.F."/>
            <person name="Sutoh Y."/>
            <person name="Kasahara M."/>
            <person name="Hoon S."/>
            <person name="Gangu V."/>
            <person name="Roy S.W."/>
            <person name="Irimia M."/>
            <person name="Korzh V."/>
            <person name="Kondrychyn I."/>
            <person name="Lim Z.W."/>
            <person name="Tay B.H."/>
            <person name="Tohari S."/>
            <person name="Kong K.W."/>
            <person name="Ho S."/>
            <person name="Lorente-Galdos B."/>
            <person name="Quilez J."/>
            <person name="Marques-Bonet T."/>
            <person name="Raney B.J."/>
            <person name="Ingham P.W."/>
            <person name="Tay A."/>
            <person name="Hillier L.W."/>
            <person name="Minx P."/>
            <person name="Boehm T."/>
            <person name="Wilson R.K."/>
            <person name="Brenner S."/>
            <person name="Warren W.C."/>
        </authorList>
    </citation>
    <scope>NUCLEOTIDE SEQUENCE [LARGE SCALE GENOMIC DNA]</scope>
</reference>
<evidence type="ECO:0000256" key="5">
    <source>
        <dbReference type="ARBA" id="ARBA00022989"/>
    </source>
</evidence>
<organism evidence="11 12">
    <name type="scientific">Callorhinchus milii</name>
    <name type="common">Ghost shark</name>
    <dbReference type="NCBI Taxonomy" id="7868"/>
    <lineage>
        <taxon>Eukaryota</taxon>
        <taxon>Metazoa</taxon>
        <taxon>Chordata</taxon>
        <taxon>Craniata</taxon>
        <taxon>Vertebrata</taxon>
        <taxon>Chondrichthyes</taxon>
        <taxon>Holocephali</taxon>
        <taxon>Chimaeriformes</taxon>
        <taxon>Callorhinchidae</taxon>
        <taxon>Callorhinchus</taxon>
    </lineage>
</organism>
<keyword evidence="12" id="KW-1185">Reference proteome</keyword>
<gene>
    <name evidence="11" type="primary">LOC103180165</name>
</gene>
<keyword evidence="3" id="KW-0732">Signal</keyword>
<keyword evidence="4" id="KW-0677">Repeat</keyword>
<dbReference type="AlphaFoldDB" id="A0A4W3GFC4"/>
<evidence type="ECO:0000259" key="10">
    <source>
        <dbReference type="PROSITE" id="PS50835"/>
    </source>
</evidence>
<accession>A0A4W3GFC4</accession>
<evidence type="ECO:0000256" key="1">
    <source>
        <dbReference type="ARBA" id="ARBA00004479"/>
    </source>
</evidence>
<feature type="transmembrane region" description="Helical" evidence="9">
    <location>
        <begin position="1105"/>
        <end position="1129"/>
    </location>
</feature>
<protein>
    <submittedName>
        <fullName evidence="11">Immunoglobulin superfamily member 3-like</fullName>
    </submittedName>
</protein>
<dbReference type="CDD" id="cd00099">
    <property type="entry name" value="IgV"/>
    <property type="match status" value="1"/>
</dbReference>
<dbReference type="SMART" id="SM00409">
    <property type="entry name" value="IG"/>
    <property type="match status" value="8"/>
</dbReference>
<dbReference type="SMART" id="SM00406">
    <property type="entry name" value="IGv"/>
    <property type="match status" value="6"/>
</dbReference>
<keyword evidence="8" id="KW-0393">Immunoglobulin domain</keyword>
<dbReference type="InterPro" id="IPR007110">
    <property type="entry name" value="Ig-like_dom"/>
</dbReference>
<dbReference type="FunFam" id="2.60.40.10:FF:000191">
    <property type="entry name" value="Immunoglobulin superfamily member 3"/>
    <property type="match status" value="1"/>
</dbReference>
<feature type="domain" description="Ig-like" evidence="10">
    <location>
        <begin position="836"/>
        <end position="927"/>
    </location>
</feature>
<dbReference type="FunFam" id="2.60.40.10:FF:000491">
    <property type="entry name" value="Immunoglobulin superfamily, member 3"/>
    <property type="match status" value="1"/>
</dbReference>
<dbReference type="InterPro" id="IPR003599">
    <property type="entry name" value="Ig_sub"/>
</dbReference>
<comment type="subcellular location">
    <subcellularLocation>
        <location evidence="1">Membrane</location>
        <topology evidence="1">Single-pass type I membrane protein</topology>
    </subcellularLocation>
</comment>
<dbReference type="InterPro" id="IPR051102">
    <property type="entry name" value="IgSF_V-set/TM_domain"/>
</dbReference>
<reference evidence="11" key="5">
    <citation type="submission" date="2025-09" db="UniProtKB">
        <authorList>
            <consortium name="Ensembl"/>
        </authorList>
    </citation>
    <scope>IDENTIFICATION</scope>
</reference>
<evidence type="ECO:0000313" key="12">
    <source>
        <dbReference type="Proteomes" id="UP000314986"/>
    </source>
</evidence>
<feature type="domain" description="Ig-like" evidence="10">
    <location>
        <begin position="955"/>
        <end position="1070"/>
    </location>
</feature>
<dbReference type="Gene3D" id="2.60.40.10">
    <property type="entry name" value="Immunoglobulins"/>
    <property type="match status" value="7"/>
</dbReference>
<dbReference type="InParanoid" id="A0A4W3GFC4"/>
<dbReference type="OrthoDB" id="9890427at2759"/>
<dbReference type="KEGG" id="cmk:103180165"/>
<evidence type="ECO:0000256" key="8">
    <source>
        <dbReference type="ARBA" id="ARBA00023319"/>
    </source>
</evidence>
<reference evidence="12" key="1">
    <citation type="journal article" date="2006" name="Science">
        <title>Ancient noncoding elements conserved in the human genome.</title>
        <authorList>
            <person name="Venkatesh B."/>
            <person name="Kirkness E.F."/>
            <person name="Loh Y.H."/>
            <person name="Halpern A.L."/>
            <person name="Lee A.P."/>
            <person name="Johnson J."/>
            <person name="Dandona N."/>
            <person name="Viswanathan L.D."/>
            <person name="Tay A."/>
            <person name="Venter J.C."/>
            <person name="Strausberg R.L."/>
            <person name="Brenner S."/>
        </authorList>
    </citation>
    <scope>NUCLEOTIDE SEQUENCE [LARGE SCALE GENOMIC DNA]</scope>
</reference>
<sequence length="1163" mass="132242">MAAMKRCWFKEAPFKLWTLLAVSLIFSLDLCVAQRLVSLQKSPLVRVEGHHTTIQCDVSGYQGSLEQDFGFSIFRPDKPQLKIQIISTHDSGFSYAKYGTRVRNKEIYIERLAKDSVLLHITDLKPDNQGLYECFTPNTDVAYWGSYSATTNLTVIPDTLSATSVPQTLSKVEGDSLELLCEVSKQTLQHTHVAVSWYLQKGGQNLKVISLTQELILEAGEVYKRRQALGDVRLDKIGATSYKLTIDKLQTSDEGEFYCEAREWIQDPDNAWYDLNNKGTDKTVVNIKSIGKEFRARIEATPASINVGASLEVVCIVEAQNTPDRHFSVTWFLKNKEIIRLGPNAVPVFHGEYFNRENLGKVKVNKKSNSEYLLKIYQVQMEDGGVYYCQVEESEQISSGAFSTKKSEEVTVTVERPQANLNVVISHKTVQLLEGDSLEITCDIQSTTGSHGQLSVDWQFLSSKGETSKIISMDQDGTQVTAESYRKRDVRMARVQSDAFSLGIYNLMTSDSGQYTCKVVESEAESKQLIGEYVSNSTVLTIEPLENNFKVTAMTRTPAVKYNDTFKLQCVIQPRYPSHVIVSVIWKFQPNSSTDSYNLVTFTPKTAIEWGDKVDNFKTKTSVVKTVSNIFRLSVSRASHLEAGKFLCMAQLWVRENTGEIVTKASKTSNILQVKVTPPVSKLQVNKEIRNIEKRINDIVEVECRISAQTQNDSQFAVTWLFRKAQDSNTGDENLLQTDRNNIIQYYGELLTDTQKKMKFQGEKTSNGVYKLIVQKTDVTDSGRYHCRVEEWLSDPNNVWYKIGEDMSGVTDLQVLRAGVKLQLSKTNSTVTTIEDDVEIKCNIESQLQRQSQFSVMWYYNQEQEPDSKGISLLKTDHNNILIQYPKSQMGAQKMKFQSIKVSNSKFKLIIQKPEPRDSGVYYCRVEEWVLNAQNEWYIQGDDLSGLTKLEVQAPESRLQVYKTEVSISVQSKELFHLHCNITSQTKDDSQFAVSWFTLKANQGAHEKKNQEVLKINHNSVFEYGAEGMKDRLQLERLSNRLYSLTVHNANTGDSGIYYCDVEEWIQSVNNTWYKLGEAQSGLAMVTVETIAPTLHSNICASESMFYFIFIYPFIIFVALIALSIYFYLRPKKPKRSVNDKIFWTPIEKIMGEPKLEEDLTLK</sequence>
<dbReference type="InterPro" id="IPR013783">
    <property type="entry name" value="Ig-like_fold"/>
</dbReference>
<name>A0A4W3GFC4_CALMI</name>
<feature type="domain" description="Ig-like" evidence="10">
    <location>
        <begin position="296"/>
        <end position="411"/>
    </location>
</feature>
<evidence type="ECO:0000256" key="3">
    <source>
        <dbReference type="ARBA" id="ARBA00022729"/>
    </source>
</evidence>
<feature type="domain" description="Ig-like" evidence="10">
    <location>
        <begin position="417"/>
        <end position="530"/>
    </location>
</feature>
<dbReference type="SUPFAM" id="SSF48726">
    <property type="entry name" value="Immunoglobulin"/>
    <property type="match status" value="8"/>
</dbReference>
<dbReference type="STRING" id="7868.ENSCMIP00000002071"/>
<evidence type="ECO:0000256" key="6">
    <source>
        <dbReference type="ARBA" id="ARBA00023136"/>
    </source>
</evidence>
<dbReference type="Proteomes" id="UP000314986">
    <property type="component" value="Unassembled WGS sequence"/>
</dbReference>
<dbReference type="OMA" id="CDVSGYQ"/>
<dbReference type="InterPro" id="IPR013106">
    <property type="entry name" value="Ig_V-set"/>
</dbReference>
<dbReference type="Ensembl" id="ENSCMIT00000002150.1">
    <property type="protein sequence ID" value="ENSCMIP00000002071.1"/>
    <property type="gene ID" value="ENSCMIG00000001261.1"/>
</dbReference>
<dbReference type="PROSITE" id="PS50835">
    <property type="entry name" value="IG_LIKE"/>
    <property type="match status" value="6"/>
</dbReference>
<keyword evidence="6 9" id="KW-0472">Membrane</keyword>
<keyword evidence="7" id="KW-1015">Disulfide bond</keyword>
<keyword evidence="5 9" id="KW-1133">Transmembrane helix</keyword>
<evidence type="ECO:0000256" key="9">
    <source>
        <dbReference type="SAM" id="Phobius"/>
    </source>
</evidence>